<dbReference type="GO" id="GO:0044010">
    <property type="term" value="P:single-species biofilm formation"/>
    <property type="evidence" value="ECO:0007669"/>
    <property type="project" value="TreeGrafter"/>
</dbReference>
<dbReference type="Proteomes" id="UP000236919">
    <property type="component" value="Unassembled WGS sequence"/>
</dbReference>
<dbReference type="CDD" id="cd04184">
    <property type="entry name" value="GT2_RfbC_Mx_like"/>
    <property type="match status" value="1"/>
</dbReference>
<dbReference type="Gene3D" id="3.90.550.10">
    <property type="entry name" value="Spore Coat Polysaccharide Biosynthesis Protein SpsA, Chain A"/>
    <property type="match status" value="2"/>
</dbReference>
<dbReference type="GO" id="GO:0016740">
    <property type="term" value="F:transferase activity"/>
    <property type="evidence" value="ECO:0007669"/>
    <property type="project" value="UniProtKB-KW"/>
</dbReference>
<keyword evidence="3" id="KW-1185">Reference proteome</keyword>
<feature type="domain" description="Glycosyltransferase 2-like" evidence="1">
    <location>
        <begin position="111"/>
        <end position="271"/>
    </location>
</feature>
<dbReference type="SUPFAM" id="SSF53448">
    <property type="entry name" value="Nucleotide-diphospho-sugar transferases"/>
    <property type="match status" value="2"/>
</dbReference>
<dbReference type="PANTHER" id="PTHR43685:SF2">
    <property type="entry name" value="GLYCOSYLTRANSFERASE 2-LIKE DOMAIN-CONTAINING PROTEIN"/>
    <property type="match status" value="1"/>
</dbReference>
<dbReference type="CDD" id="cd04186">
    <property type="entry name" value="GT_2_like_c"/>
    <property type="match status" value="1"/>
</dbReference>
<evidence type="ECO:0000313" key="2">
    <source>
        <dbReference type="EMBL" id="POR49888.1"/>
    </source>
</evidence>
<feature type="domain" description="Glycosyltransferase 2-like" evidence="1">
    <location>
        <begin position="372"/>
        <end position="556"/>
    </location>
</feature>
<dbReference type="RefSeq" id="WP_181011913.1">
    <property type="nucleotide sequence ID" value="NZ_PQFZ01000010.1"/>
</dbReference>
<sequence length="663" mass="74549">MALHQTVYKIADSTWWQRKGSYARAATRLCYWLATPQRMSRRLELARQRYSSGGWPAVGDLLAAPFAPPAMRPRAGFSYGKWISSYDTLSGADRSAIRRHIAAMPRRPQISVVVPAYQTPARILRETIESVRGQVYPHWELCIVDDASPSSHVTDILREQAALDSRIRWIRRETNGGIAEATNSALALATGEFVALLDHDDLLAERALYEIAAELERHPATDLLFSDEDKVDERGRRSEPYFKPEYSYDLLLGQNLINHLAVYRRALLERVGGLDPSLDGSQDYDLALRAIEAIDPSRIRHIPFVLYHWRQESGGGSFSQRRLEACLRNARMAVRRHLDRMGHSAAKVSEAPLARIWNRVEWPVPDPAPLVTVIVPTRDRAALLRSCMDGLLRKTAYPALEIIVVDNGSVEDDALALLDTLEQDDRVRILRVDGEFNYSALNNLAARQARGDILLLLNNDIEVIADDWLNELVSLAVRPDIGAVGAKLLYGSGKIQHAGVRLGAGSFENGPGIAGHIGLFRSATDPGYFGHLGLTRDVGAVTGACLAIRREVYEAVGGLDDTRLKVAFNDVDLCMKVRQHGLRVVWTPNAVLYHLESASRPSDDRPDTRDRFHRECRFMQASWRGELLNDPFYSPNFDNAAEDFALAWPPRQRTSWERWRNLR</sequence>
<gene>
    <name evidence="2" type="ORF">CYD53_1105</name>
</gene>
<dbReference type="EMBL" id="PQFZ01000010">
    <property type="protein sequence ID" value="POR49888.1"/>
    <property type="molecule type" value="Genomic_DNA"/>
</dbReference>
<proteinExistence type="predicted"/>
<dbReference type="InterPro" id="IPR029044">
    <property type="entry name" value="Nucleotide-diphossugar_trans"/>
</dbReference>
<evidence type="ECO:0000259" key="1">
    <source>
        <dbReference type="Pfam" id="PF00535"/>
    </source>
</evidence>
<organism evidence="2 3">
    <name type="scientific">Bosea psychrotolerans</name>
    <dbReference type="NCBI Taxonomy" id="1871628"/>
    <lineage>
        <taxon>Bacteria</taxon>
        <taxon>Pseudomonadati</taxon>
        <taxon>Pseudomonadota</taxon>
        <taxon>Alphaproteobacteria</taxon>
        <taxon>Hyphomicrobiales</taxon>
        <taxon>Boseaceae</taxon>
        <taxon>Bosea</taxon>
    </lineage>
</organism>
<dbReference type="InterPro" id="IPR001173">
    <property type="entry name" value="Glyco_trans_2-like"/>
</dbReference>
<dbReference type="Pfam" id="PF00535">
    <property type="entry name" value="Glycos_transf_2"/>
    <property type="match status" value="2"/>
</dbReference>
<evidence type="ECO:0000313" key="3">
    <source>
        <dbReference type="Proteomes" id="UP000236919"/>
    </source>
</evidence>
<keyword evidence="2" id="KW-0808">Transferase</keyword>
<accession>A0A2S4M5A0</accession>
<dbReference type="InterPro" id="IPR050834">
    <property type="entry name" value="Glycosyltransf_2"/>
</dbReference>
<dbReference type="AlphaFoldDB" id="A0A2S4M5A0"/>
<name>A0A2S4M5A0_9HYPH</name>
<protein>
    <submittedName>
        <fullName evidence="2">GT2 family glycosyltransferase</fullName>
    </submittedName>
</protein>
<dbReference type="PANTHER" id="PTHR43685">
    <property type="entry name" value="GLYCOSYLTRANSFERASE"/>
    <property type="match status" value="1"/>
</dbReference>
<comment type="caution">
    <text evidence="2">The sequence shown here is derived from an EMBL/GenBank/DDBJ whole genome shotgun (WGS) entry which is preliminary data.</text>
</comment>
<reference evidence="2 3" key="1">
    <citation type="submission" date="2018-01" db="EMBL/GenBank/DDBJ databases">
        <title>Genomic Encyclopedia of Type Strains, Phase III (KMG-III): the genomes of soil and plant-associated and newly described type strains.</title>
        <authorList>
            <person name="Whitman W."/>
        </authorList>
    </citation>
    <scope>NUCLEOTIDE SEQUENCE [LARGE SCALE GENOMIC DNA]</scope>
    <source>
        <strain evidence="2 3">1131</strain>
    </source>
</reference>